<dbReference type="NCBIfam" id="TIGR01733">
    <property type="entry name" value="AA-adenyl-dom"/>
    <property type="match status" value="1"/>
</dbReference>
<dbReference type="Gene3D" id="3.40.50.12780">
    <property type="entry name" value="N-terminal domain of ligase-like"/>
    <property type="match status" value="1"/>
</dbReference>
<feature type="transmembrane region" description="Helical" evidence="3">
    <location>
        <begin position="864"/>
        <end position="887"/>
    </location>
</feature>
<dbReference type="Gene3D" id="2.160.10.10">
    <property type="entry name" value="Hexapeptide repeat proteins"/>
    <property type="match status" value="2"/>
</dbReference>
<organism evidence="5">
    <name type="scientific">Nonomuraea gerenzanensis</name>
    <dbReference type="NCBI Taxonomy" id="93944"/>
    <lineage>
        <taxon>Bacteria</taxon>
        <taxon>Bacillati</taxon>
        <taxon>Actinomycetota</taxon>
        <taxon>Actinomycetes</taxon>
        <taxon>Streptosporangiales</taxon>
        <taxon>Streptosporangiaceae</taxon>
        <taxon>Nonomuraea</taxon>
    </lineage>
</organism>
<dbReference type="AlphaFoldDB" id="A0A1M4EIK8"/>
<evidence type="ECO:0000256" key="3">
    <source>
        <dbReference type="SAM" id="Phobius"/>
    </source>
</evidence>
<dbReference type="SUPFAM" id="SSF51161">
    <property type="entry name" value="Trimeric LpxA-like enzymes"/>
    <property type="match status" value="3"/>
</dbReference>
<dbReference type="SMART" id="SM00823">
    <property type="entry name" value="PKS_PP"/>
    <property type="match status" value="1"/>
</dbReference>
<gene>
    <name evidence="5" type="ORF">BN4615_P8162</name>
</gene>
<protein>
    <submittedName>
        <fullName evidence="5">Putative non-ribosomal peptide synthetase</fullName>
    </submittedName>
</protein>
<dbReference type="GO" id="GO:0005737">
    <property type="term" value="C:cytoplasm"/>
    <property type="evidence" value="ECO:0007669"/>
    <property type="project" value="TreeGrafter"/>
</dbReference>
<dbReference type="SUPFAM" id="SSF56801">
    <property type="entry name" value="Acetyl-CoA synthetase-like"/>
    <property type="match status" value="1"/>
</dbReference>
<dbReference type="GO" id="GO:0043041">
    <property type="term" value="P:amino acid activation for nonribosomal peptide biosynthetic process"/>
    <property type="evidence" value="ECO:0007669"/>
    <property type="project" value="TreeGrafter"/>
</dbReference>
<keyword evidence="3" id="KW-0812">Transmembrane</keyword>
<feature type="transmembrane region" description="Helical" evidence="3">
    <location>
        <begin position="1068"/>
        <end position="1088"/>
    </location>
</feature>
<feature type="domain" description="Carrier" evidence="4">
    <location>
        <begin position="504"/>
        <end position="578"/>
    </location>
</feature>
<keyword evidence="2" id="KW-0597">Phosphoprotein</keyword>
<dbReference type="Gene3D" id="3.30.300.30">
    <property type="match status" value="1"/>
</dbReference>
<dbReference type="InterPro" id="IPR042099">
    <property type="entry name" value="ANL_N_sf"/>
</dbReference>
<dbReference type="GO" id="GO:0044550">
    <property type="term" value="P:secondary metabolite biosynthetic process"/>
    <property type="evidence" value="ECO:0007669"/>
    <property type="project" value="TreeGrafter"/>
</dbReference>
<dbReference type="SMR" id="A0A1M4EIK8"/>
<keyword evidence="3" id="KW-0472">Membrane</keyword>
<feature type="transmembrane region" description="Helical" evidence="3">
    <location>
        <begin position="634"/>
        <end position="662"/>
    </location>
</feature>
<dbReference type="InterPro" id="IPR020806">
    <property type="entry name" value="PKS_PP-bd"/>
</dbReference>
<evidence type="ECO:0000256" key="1">
    <source>
        <dbReference type="ARBA" id="ARBA00022450"/>
    </source>
</evidence>
<feature type="transmembrane region" description="Helical" evidence="3">
    <location>
        <begin position="594"/>
        <end position="614"/>
    </location>
</feature>
<keyword evidence="1" id="KW-0596">Phosphopantetheine</keyword>
<accession>A0A1M4EIK8</accession>
<dbReference type="InterPro" id="IPR036736">
    <property type="entry name" value="ACP-like_sf"/>
</dbReference>
<dbReference type="InterPro" id="IPR009081">
    <property type="entry name" value="PP-bd_ACP"/>
</dbReference>
<feature type="transmembrane region" description="Helical" evidence="3">
    <location>
        <begin position="1094"/>
        <end position="1126"/>
    </location>
</feature>
<dbReference type="PANTHER" id="PTHR45527:SF1">
    <property type="entry name" value="FATTY ACID SYNTHASE"/>
    <property type="match status" value="1"/>
</dbReference>
<dbReference type="EMBL" id="LT559118">
    <property type="protein sequence ID" value="SBO98646.1"/>
    <property type="molecule type" value="Genomic_DNA"/>
</dbReference>
<name>A0A1M4EIK8_9ACTN</name>
<dbReference type="Pfam" id="PF00501">
    <property type="entry name" value="AMP-binding"/>
    <property type="match status" value="1"/>
</dbReference>
<dbReference type="PANTHER" id="PTHR45527">
    <property type="entry name" value="NONRIBOSOMAL PEPTIDE SYNTHETASE"/>
    <property type="match status" value="1"/>
</dbReference>
<dbReference type="PROSITE" id="PS00455">
    <property type="entry name" value="AMP_BINDING"/>
    <property type="match status" value="1"/>
</dbReference>
<keyword evidence="3" id="KW-1133">Transmembrane helix</keyword>
<dbReference type="SUPFAM" id="SSF47336">
    <property type="entry name" value="ACP-like"/>
    <property type="match status" value="1"/>
</dbReference>
<dbReference type="NCBIfam" id="TIGR02353">
    <property type="entry name" value="NRPS_term_dom"/>
    <property type="match status" value="1"/>
</dbReference>
<dbReference type="Gene3D" id="1.10.1200.10">
    <property type="entry name" value="ACP-like"/>
    <property type="match status" value="1"/>
</dbReference>
<dbReference type="InterPro" id="IPR045851">
    <property type="entry name" value="AMP-bd_C_sf"/>
</dbReference>
<evidence type="ECO:0000256" key="2">
    <source>
        <dbReference type="ARBA" id="ARBA00022553"/>
    </source>
</evidence>
<dbReference type="InterPro" id="IPR011004">
    <property type="entry name" value="Trimer_LpxA-like_sf"/>
</dbReference>
<dbReference type="GO" id="GO:0031177">
    <property type="term" value="F:phosphopantetheine binding"/>
    <property type="evidence" value="ECO:0007669"/>
    <property type="project" value="InterPro"/>
</dbReference>
<dbReference type="InterPro" id="IPR010071">
    <property type="entry name" value="AA_adenyl_dom"/>
</dbReference>
<sequence>MRSDSVGVRPRAATAVYPAGVLAPPPRTLVDVLDETTRRHPDAPALDDGTVRLSYRDLRAEVDRMAAELAEAGIGRGARVGVRVASGTAELYLSVLAVLAAGAAYVPVDADDPDERAELVFTEAGVDAVITGEVTVREGGRAGEGPPAPDDDAWIIFTSGSTGKPKGVAVTHRSAAAFVDAEAGLFLRERPLGPGDRVLAGLSVAFDASCEEMWLAWRNGACLVPAPRSLVRTGMDLGPWLADKDITVVSTVPTLAALWPVEHLTGIRLLIFGGEACPPELAERLAVPGREVWNTYGPTEATVVASAAPLTGGQPVRIGLPLDGWDLAVVGGDGEPVAMGETGELVIGGVGLARYLDPAKDAEKYAPLPSLGWARAYRSGDLVRAEPEGLVFVGRADDQVKLGGRRIELGEVDAALQALPGVTGAAAAVRTAGGGHQLLVGYVVTGPGFDAGEARELLADSLPAALVPRLAPVESLPTRTSGKIDRDALPWPLAGESASAEAPAELSPAEARLAEQWTAILGVAPDGPGDDFFAAGGTSLAAARLVSVLRADHPDVAVGDVYAHPTLAGLAAHLAIGSDPEPARPPVTPMPRRAALIQALLMVPLLTVGALRWIVPLAALGNVLAPPWAPALSWWWVTLGALAFVTPMGRIGLSAALARLLLRGVRPGSHPRGGAVHLKLWFAEQFAARLGVPDLASAPWMTWYARLLGAQVGADADLHSPPPVTGLLKVGRGASVEQEVDLSGHWYDGDVLHVGEIRIGAGATVGSRSTLLPGTKIGKNAQVAPGSAVTGGVPSGELWAGVPAFRQGKSRKPGERAARSALWTAVYGVTAFVLSLLPVAAAGAALAVLAWFARQARTLGEALIAALAGVPLATIAGMAAFALLTLASVRLLGLGLHAGQHPVHSRQAWQAWATGRLMAAARVWLFPLYASVLTPAWLRALGMKVGRGVELSTVLALPTMTSVGDGAFLADDTMVAPYELDGGWMRIATARIGKRAFLGNSGMTAPGRKVPKDGLVGVLSATPKKAKSGSSYVGMPPMKLHRTAEEGDRNRTYDPPARYRAARALVEAFRVLPAMGTVALAVLAAAAFEALASLYGFAAAIALGGAVLAGAGVVAAAVATAAKWVLVGRIRAGNRPLWSSFVWRNELADNFVEVLAAPWFAQPWLGTAPLNVWLRSLGARIGHGVTCDTYWLPEADLVTLGDGACVNRGCVLQTHLFHDRVMSMDTVTLEAGATLGPHGVVLPASLVGTDTTIGPASLVMRGENVPGRTRWFGNPISAWR</sequence>
<dbReference type="Pfam" id="PF00550">
    <property type="entry name" value="PP-binding"/>
    <property type="match status" value="1"/>
</dbReference>
<dbReference type="InterPro" id="IPR012728">
    <property type="entry name" value="Pls/PosA_C"/>
</dbReference>
<evidence type="ECO:0000259" key="4">
    <source>
        <dbReference type="PROSITE" id="PS50075"/>
    </source>
</evidence>
<dbReference type="InterPro" id="IPR000873">
    <property type="entry name" value="AMP-dep_synth/lig_dom"/>
</dbReference>
<dbReference type="InterPro" id="IPR020845">
    <property type="entry name" value="AMP-binding_CS"/>
</dbReference>
<feature type="transmembrane region" description="Helical" evidence="3">
    <location>
        <begin position="821"/>
        <end position="852"/>
    </location>
</feature>
<reference evidence="5" key="1">
    <citation type="submission" date="2016-04" db="EMBL/GenBank/DDBJ databases">
        <authorList>
            <person name="Evans L.H."/>
            <person name="Alamgir A."/>
            <person name="Owens N."/>
            <person name="Weber N.D."/>
            <person name="Virtaneva K."/>
            <person name="Barbian K."/>
            <person name="Babar A."/>
            <person name="Rosenke K."/>
        </authorList>
    </citation>
    <scope>NUCLEOTIDE SEQUENCE</scope>
    <source>
        <strain evidence="5">Nono1</strain>
    </source>
</reference>
<dbReference type="RefSeq" id="WP_225267403.1">
    <property type="nucleotide sequence ID" value="NZ_CP084058.1"/>
</dbReference>
<evidence type="ECO:0000313" key="5">
    <source>
        <dbReference type="EMBL" id="SBO98646.1"/>
    </source>
</evidence>
<proteinExistence type="predicted"/>
<dbReference type="CDD" id="cd05930">
    <property type="entry name" value="A_NRPS"/>
    <property type="match status" value="1"/>
</dbReference>
<dbReference type="PROSITE" id="PS50075">
    <property type="entry name" value="CARRIER"/>
    <property type="match status" value="1"/>
</dbReference>